<dbReference type="PANTHER" id="PTHR23079">
    <property type="entry name" value="RNA-DEPENDENT RNA POLYMERASE"/>
    <property type="match status" value="1"/>
</dbReference>
<dbReference type="PANTHER" id="PTHR23079:SF17">
    <property type="entry name" value="RNA-DEPENDENT RNA POLYMERASE"/>
    <property type="match status" value="1"/>
</dbReference>
<evidence type="ECO:0000256" key="2">
    <source>
        <dbReference type="SAM" id="MobiDB-lite"/>
    </source>
</evidence>
<keyword evidence="1" id="KW-0694">RNA-binding</keyword>
<comment type="catalytic activity">
    <reaction evidence="1">
        <text>RNA(n) + a ribonucleoside 5'-triphosphate = RNA(n+1) + diphosphate</text>
        <dbReference type="Rhea" id="RHEA:21248"/>
        <dbReference type="Rhea" id="RHEA-COMP:14527"/>
        <dbReference type="Rhea" id="RHEA-COMP:17342"/>
        <dbReference type="ChEBI" id="CHEBI:33019"/>
        <dbReference type="ChEBI" id="CHEBI:61557"/>
        <dbReference type="ChEBI" id="CHEBI:140395"/>
        <dbReference type="EC" id="2.7.7.48"/>
    </reaction>
</comment>
<evidence type="ECO:0000259" key="3">
    <source>
        <dbReference type="Pfam" id="PF05183"/>
    </source>
</evidence>
<dbReference type="EMBL" id="MU005578">
    <property type="protein sequence ID" value="KAF2685619.1"/>
    <property type="molecule type" value="Genomic_DNA"/>
</dbReference>
<keyword evidence="1" id="KW-0548">Nucleotidyltransferase</keyword>
<dbReference type="AlphaFoldDB" id="A0A6G1J669"/>
<dbReference type="GO" id="GO:0003968">
    <property type="term" value="F:RNA-directed RNA polymerase activity"/>
    <property type="evidence" value="ECO:0007669"/>
    <property type="project" value="UniProtKB-KW"/>
</dbReference>
<gene>
    <name evidence="5" type="ORF">K458DRAFT_476974</name>
</gene>
<feature type="domain" description="RDRP core" evidence="3">
    <location>
        <begin position="718"/>
        <end position="818"/>
    </location>
</feature>
<dbReference type="InterPro" id="IPR057503">
    <property type="entry name" value="PH_RdRP"/>
</dbReference>
<dbReference type="EC" id="2.7.7.48" evidence="1"/>
<feature type="domain" description="RdRP-like PH" evidence="4">
    <location>
        <begin position="94"/>
        <end position="138"/>
    </location>
</feature>
<proteinExistence type="inferred from homology"/>
<keyword evidence="1" id="KW-0808">Transferase</keyword>
<feature type="domain" description="RDRP core" evidence="3">
    <location>
        <begin position="312"/>
        <end position="441"/>
    </location>
</feature>
<dbReference type="Pfam" id="PF05183">
    <property type="entry name" value="RdRP"/>
    <property type="match status" value="3"/>
</dbReference>
<name>A0A6G1J669_9PLEO</name>
<organism evidence="5 6">
    <name type="scientific">Lentithecium fluviatile CBS 122367</name>
    <dbReference type="NCBI Taxonomy" id="1168545"/>
    <lineage>
        <taxon>Eukaryota</taxon>
        <taxon>Fungi</taxon>
        <taxon>Dikarya</taxon>
        <taxon>Ascomycota</taxon>
        <taxon>Pezizomycotina</taxon>
        <taxon>Dothideomycetes</taxon>
        <taxon>Pleosporomycetidae</taxon>
        <taxon>Pleosporales</taxon>
        <taxon>Massarineae</taxon>
        <taxon>Lentitheciaceae</taxon>
        <taxon>Lentithecium</taxon>
    </lineage>
</organism>
<evidence type="ECO:0000259" key="4">
    <source>
        <dbReference type="Pfam" id="PF25358"/>
    </source>
</evidence>
<feature type="region of interest" description="Disordered" evidence="2">
    <location>
        <begin position="146"/>
        <end position="165"/>
    </location>
</feature>
<protein>
    <recommendedName>
        <fullName evidence="1">RNA-dependent RNA polymerase</fullName>
        <ecNumber evidence="1">2.7.7.48</ecNumber>
    </recommendedName>
</protein>
<accession>A0A6G1J669</accession>
<dbReference type="Pfam" id="PF25358">
    <property type="entry name" value="PH_fung_RdRP"/>
    <property type="match status" value="1"/>
</dbReference>
<dbReference type="GO" id="GO:0003723">
    <property type="term" value="F:RNA binding"/>
    <property type="evidence" value="ECO:0007669"/>
    <property type="project" value="UniProtKB-KW"/>
</dbReference>
<evidence type="ECO:0000256" key="1">
    <source>
        <dbReference type="RuleBase" id="RU363098"/>
    </source>
</evidence>
<dbReference type="GO" id="GO:0030422">
    <property type="term" value="P:siRNA processing"/>
    <property type="evidence" value="ECO:0007669"/>
    <property type="project" value="TreeGrafter"/>
</dbReference>
<dbReference type="OrthoDB" id="6513042at2759"/>
<feature type="domain" description="RDRP core" evidence="3">
    <location>
        <begin position="442"/>
        <end position="675"/>
    </location>
</feature>
<keyword evidence="1" id="KW-0696">RNA-directed RNA polymerase</keyword>
<dbReference type="GO" id="GO:0031380">
    <property type="term" value="C:nuclear RNA-directed RNA polymerase complex"/>
    <property type="evidence" value="ECO:0007669"/>
    <property type="project" value="TreeGrafter"/>
</dbReference>
<comment type="similarity">
    <text evidence="1">Belongs to the RdRP family.</text>
</comment>
<dbReference type="InterPro" id="IPR007855">
    <property type="entry name" value="RDRP"/>
</dbReference>
<reference evidence="5" key="1">
    <citation type="journal article" date="2020" name="Stud. Mycol.">
        <title>101 Dothideomycetes genomes: a test case for predicting lifestyles and emergence of pathogens.</title>
        <authorList>
            <person name="Haridas S."/>
            <person name="Albert R."/>
            <person name="Binder M."/>
            <person name="Bloem J."/>
            <person name="Labutti K."/>
            <person name="Salamov A."/>
            <person name="Andreopoulos B."/>
            <person name="Baker S."/>
            <person name="Barry K."/>
            <person name="Bills G."/>
            <person name="Bluhm B."/>
            <person name="Cannon C."/>
            <person name="Castanera R."/>
            <person name="Culley D."/>
            <person name="Daum C."/>
            <person name="Ezra D."/>
            <person name="Gonzalez J."/>
            <person name="Henrissat B."/>
            <person name="Kuo A."/>
            <person name="Liang C."/>
            <person name="Lipzen A."/>
            <person name="Lutzoni F."/>
            <person name="Magnuson J."/>
            <person name="Mondo S."/>
            <person name="Nolan M."/>
            <person name="Ohm R."/>
            <person name="Pangilinan J."/>
            <person name="Park H.-J."/>
            <person name="Ramirez L."/>
            <person name="Alfaro M."/>
            <person name="Sun H."/>
            <person name="Tritt A."/>
            <person name="Yoshinaga Y."/>
            <person name="Zwiers L.-H."/>
            <person name="Turgeon B."/>
            <person name="Goodwin S."/>
            <person name="Spatafora J."/>
            <person name="Crous P."/>
            <person name="Grigoriev I."/>
        </authorList>
    </citation>
    <scope>NUCLEOTIDE SEQUENCE</scope>
    <source>
        <strain evidence="5">CBS 122367</strain>
    </source>
</reference>
<evidence type="ECO:0000313" key="6">
    <source>
        <dbReference type="Proteomes" id="UP000799291"/>
    </source>
</evidence>
<keyword evidence="6" id="KW-1185">Reference proteome</keyword>
<dbReference type="InterPro" id="IPR057596">
    <property type="entry name" value="RDRP_core"/>
</dbReference>
<sequence>MDLKIGNIPSYTNSLELRLFLVKPLLKFKILAFESLRFTAKMRPTSRWQTRKKPGGSCNVKVLDEEELKILSKQATQSSHADATKTPQSPKPIPFISCLIGVWDYNHLEKLVFDQKHKKKRRGTISFGRSALVVFLKGAAEVEDVDESDSTPHLKNASFRSPNGKNRRLIRETTIHPGSDTISALGIMVYRFQLRDAESAHRAWSFVSKSSALPRPQTWKSMVSMMARFIPYINELCQYYGPEYTARGVRKLQSQVPVPGPEVEAERLTVKRVVEELRANICYCQRLEDTAQKLVSKGKQHRHLVSTYKATITPIGVLLRGPDPIISNRVLRKYADKSEYFLRVSFTDEDGVSVTHNPRVSQEFVYWRLCKTLRKGFLEFSQSSLRCHTAWFMAPFDRDGKRIESKHVIEDLGDFSHIKCSAQCAARIGQAFSDTLFVESIAKDVYVTEMHPDKLRPTVLQIRYRGAKGVISLDKSLVGKQLLVRKSMTKYKATESWRDLEVCGAAYKPLPMFLGHQLIKILEDLGVPHQNSEVLQDAALRELEMMYQHPINAATHLQNFISGLNAKVPTLLRLFLRNVVELAVMTSPIDLRYRARIRVQDGYHLYGVMDETNELREAEVYIVTGTLDENGQWRRETLVRDRVVITRVPALHPDDVQVVRAVDVAKDSPLQHLHNLHRFLPARAPPPRMKAPSNYHAAPARNLKRTVQMNDMVDFFMGTKHPICINIADFASEAVDFSKSGQHVTLGRIPKSDDSYRPEFMASPPNLFMNDTETIELAEEDSEANDPLADSVSILDPETFHSRHYKSSNILGKLFRRIDEASFFSRLRKNPRILEKYVDKETTLVQWEPWRGFAEELRKYYSENMLEFMEEHRLQRDKPLTEVEVFCGKVLSRKQPASTRSIYEVIYEVHPDVRERFNRDVSNIARRIVSGDGQVLEDERDEALPRAIACVKISLETDGWKRYEKLKSWKYVTAAVCLEELKRYKNGQFPPL</sequence>
<evidence type="ECO:0000313" key="5">
    <source>
        <dbReference type="EMBL" id="KAF2685619.1"/>
    </source>
</evidence>
<dbReference type="Proteomes" id="UP000799291">
    <property type="component" value="Unassembled WGS sequence"/>
</dbReference>